<dbReference type="CDD" id="cd12148">
    <property type="entry name" value="fungal_TF_MHR"/>
    <property type="match status" value="1"/>
</dbReference>
<gene>
    <name evidence="3" type="ORF">BDP27DRAFT_1227451</name>
</gene>
<dbReference type="GO" id="GO:0006351">
    <property type="term" value="P:DNA-templated transcription"/>
    <property type="evidence" value="ECO:0007669"/>
    <property type="project" value="InterPro"/>
</dbReference>
<evidence type="ECO:0000313" key="4">
    <source>
        <dbReference type="Proteomes" id="UP000772434"/>
    </source>
</evidence>
<dbReference type="AlphaFoldDB" id="A0A9P5PNG4"/>
<protein>
    <submittedName>
        <fullName evidence="3">Fungal-specific transcription factor domain-containing protein</fullName>
    </submittedName>
</protein>
<feature type="domain" description="Xylanolytic transcriptional activator regulatory" evidence="2">
    <location>
        <begin position="140"/>
        <end position="213"/>
    </location>
</feature>
<reference evidence="3" key="1">
    <citation type="submission" date="2020-11" db="EMBL/GenBank/DDBJ databases">
        <authorList>
            <consortium name="DOE Joint Genome Institute"/>
            <person name="Ahrendt S."/>
            <person name="Riley R."/>
            <person name="Andreopoulos W."/>
            <person name="Labutti K."/>
            <person name="Pangilinan J."/>
            <person name="Ruiz-Duenas F.J."/>
            <person name="Barrasa J.M."/>
            <person name="Sanchez-Garcia M."/>
            <person name="Camarero S."/>
            <person name="Miyauchi S."/>
            <person name="Serrano A."/>
            <person name="Linde D."/>
            <person name="Babiker R."/>
            <person name="Drula E."/>
            <person name="Ayuso-Fernandez I."/>
            <person name="Pacheco R."/>
            <person name="Padilla G."/>
            <person name="Ferreira P."/>
            <person name="Barriuso J."/>
            <person name="Kellner H."/>
            <person name="Castanera R."/>
            <person name="Alfaro M."/>
            <person name="Ramirez L."/>
            <person name="Pisabarro A.G."/>
            <person name="Kuo A."/>
            <person name="Tritt A."/>
            <person name="Lipzen A."/>
            <person name="He G."/>
            <person name="Yan M."/>
            <person name="Ng V."/>
            <person name="Cullen D."/>
            <person name="Martin F."/>
            <person name="Rosso M.-N."/>
            <person name="Henrissat B."/>
            <person name="Hibbett D."/>
            <person name="Martinez A.T."/>
            <person name="Grigoriev I.V."/>
        </authorList>
    </citation>
    <scope>NUCLEOTIDE SEQUENCE</scope>
    <source>
        <strain evidence="3">AH 40177</strain>
    </source>
</reference>
<dbReference type="GO" id="GO:0003677">
    <property type="term" value="F:DNA binding"/>
    <property type="evidence" value="ECO:0007669"/>
    <property type="project" value="InterPro"/>
</dbReference>
<dbReference type="OrthoDB" id="4456959at2759"/>
<dbReference type="InterPro" id="IPR007219">
    <property type="entry name" value="XnlR_reg_dom"/>
</dbReference>
<dbReference type="GO" id="GO:0003700">
    <property type="term" value="F:DNA-binding transcription factor activity"/>
    <property type="evidence" value="ECO:0007669"/>
    <property type="project" value="InterPro"/>
</dbReference>
<name>A0A9P5PNG4_9AGAR</name>
<organism evidence="3 4">
    <name type="scientific">Rhodocollybia butyracea</name>
    <dbReference type="NCBI Taxonomy" id="206335"/>
    <lineage>
        <taxon>Eukaryota</taxon>
        <taxon>Fungi</taxon>
        <taxon>Dikarya</taxon>
        <taxon>Basidiomycota</taxon>
        <taxon>Agaricomycotina</taxon>
        <taxon>Agaricomycetes</taxon>
        <taxon>Agaricomycetidae</taxon>
        <taxon>Agaricales</taxon>
        <taxon>Marasmiineae</taxon>
        <taxon>Omphalotaceae</taxon>
        <taxon>Rhodocollybia</taxon>
    </lineage>
</organism>
<dbReference type="Pfam" id="PF04082">
    <property type="entry name" value="Fungal_trans"/>
    <property type="match status" value="1"/>
</dbReference>
<sequence>MHTLATQWTKLHEPTRNCAPLVFPEEDLLLQLVDLYFERQNLYFPFLHRPTFEQSLLNGLHKVDRDFGELVLSVCALGARHTSDPRAFAEGSTSLHSLGWKYMEQIILLQDVNHSSALYRVQTIINAIMFLQPTSLPGACWSLLGLGVKFAQIVGAHRRNFAGRKGSLVGELWKRAFWCLVVIDTFMCSFLGRPKATNPADYDLDFPLACDDEYWLHPDPEQAFKQPAGRPSVISFFVHYLKLLDIFGLAQRTIYAVKKPERWASNTAWDESIVVELDSALNTWVDTMPDHLRWDPHREDDLFFTQSATLYATLYWVHIQIHRPFISLSKQEKASSLSYSSLAVCVNAARSCARLLDRLHARGGNLPMPNVWASLFMSTIILLLNLWSGRKLGLATDPIRDMQDVNKCLEALSEYESRCV</sequence>
<accession>A0A9P5PNG4</accession>
<keyword evidence="4" id="KW-1185">Reference proteome</keyword>
<dbReference type="GO" id="GO:0008270">
    <property type="term" value="F:zinc ion binding"/>
    <property type="evidence" value="ECO:0007669"/>
    <property type="project" value="InterPro"/>
</dbReference>
<dbReference type="PANTHER" id="PTHR46910:SF38">
    <property type="entry name" value="ZN(2)-C6 FUNGAL-TYPE DOMAIN-CONTAINING PROTEIN"/>
    <property type="match status" value="1"/>
</dbReference>
<evidence type="ECO:0000313" key="3">
    <source>
        <dbReference type="EMBL" id="KAF9066459.1"/>
    </source>
</evidence>
<dbReference type="EMBL" id="JADNRY010000087">
    <property type="protein sequence ID" value="KAF9066459.1"/>
    <property type="molecule type" value="Genomic_DNA"/>
</dbReference>
<proteinExistence type="predicted"/>
<dbReference type="InterPro" id="IPR050987">
    <property type="entry name" value="AtrR-like"/>
</dbReference>
<comment type="caution">
    <text evidence="3">The sequence shown here is derived from an EMBL/GenBank/DDBJ whole genome shotgun (WGS) entry which is preliminary data.</text>
</comment>
<evidence type="ECO:0000259" key="2">
    <source>
        <dbReference type="SMART" id="SM00906"/>
    </source>
</evidence>
<evidence type="ECO:0000256" key="1">
    <source>
        <dbReference type="ARBA" id="ARBA00023242"/>
    </source>
</evidence>
<keyword evidence="1" id="KW-0539">Nucleus</keyword>
<dbReference type="PANTHER" id="PTHR46910">
    <property type="entry name" value="TRANSCRIPTION FACTOR PDR1"/>
    <property type="match status" value="1"/>
</dbReference>
<dbReference type="Proteomes" id="UP000772434">
    <property type="component" value="Unassembled WGS sequence"/>
</dbReference>
<dbReference type="SMART" id="SM00906">
    <property type="entry name" value="Fungal_trans"/>
    <property type="match status" value="1"/>
</dbReference>